<dbReference type="AlphaFoldDB" id="M2SU23"/>
<feature type="domain" description="Nephrocystin 3-like N-terminal" evidence="2">
    <location>
        <begin position="28"/>
        <end position="133"/>
    </location>
</feature>
<sequence>QCRDALFVTDPYVDRESLITAKGARVPDTCDWIINDVKYRAWLDGGSHGDSTNEKRLLWISGGPGKGKTSMLSIFLTEELGKHVAHQENTDILFFFCSAQNKKHNTALAVLRGLLHQILTKCPQLAKHALRHFEPPTL</sequence>
<dbReference type="Proteomes" id="UP000016936">
    <property type="component" value="Unassembled WGS sequence"/>
</dbReference>
<evidence type="ECO:0000259" key="2">
    <source>
        <dbReference type="Pfam" id="PF24883"/>
    </source>
</evidence>
<dbReference type="Gene3D" id="3.40.50.300">
    <property type="entry name" value="P-loop containing nucleotide triphosphate hydrolases"/>
    <property type="match status" value="1"/>
</dbReference>
<evidence type="ECO:0000256" key="1">
    <source>
        <dbReference type="ARBA" id="ARBA00022737"/>
    </source>
</evidence>
<protein>
    <recommendedName>
        <fullName evidence="2">Nephrocystin 3-like N-terminal domain-containing protein</fullName>
    </recommendedName>
</protein>
<organism evidence="3 4">
    <name type="scientific">Cochliobolus heterostrophus (strain C5 / ATCC 48332 / race O)</name>
    <name type="common">Southern corn leaf blight fungus</name>
    <name type="synonym">Bipolaris maydis</name>
    <dbReference type="NCBI Taxonomy" id="701091"/>
    <lineage>
        <taxon>Eukaryota</taxon>
        <taxon>Fungi</taxon>
        <taxon>Dikarya</taxon>
        <taxon>Ascomycota</taxon>
        <taxon>Pezizomycotina</taxon>
        <taxon>Dothideomycetes</taxon>
        <taxon>Pleosporomycetidae</taxon>
        <taxon>Pleosporales</taxon>
        <taxon>Pleosporineae</taxon>
        <taxon>Pleosporaceae</taxon>
        <taxon>Bipolaris</taxon>
    </lineage>
</organism>
<feature type="non-terminal residue" evidence="3">
    <location>
        <position position="1"/>
    </location>
</feature>
<dbReference type="InterPro" id="IPR027417">
    <property type="entry name" value="P-loop_NTPase"/>
</dbReference>
<keyword evidence="1" id="KW-0677">Repeat</keyword>
<dbReference type="HOGENOM" id="CLU_1859958_0_0_1"/>
<dbReference type="Pfam" id="PF24883">
    <property type="entry name" value="NPHP3_N"/>
    <property type="match status" value="1"/>
</dbReference>
<evidence type="ECO:0000313" key="3">
    <source>
        <dbReference type="EMBL" id="EMD88830.1"/>
    </source>
</evidence>
<dbReference type="PANTHER" id="PTHR10039:SF5">
    <property type="entry name" value="NACHT DOMAIN-CONTAINING PROTEIN"/>
    <property type="match status" value="1"/>
</dbReference>
<keyword evidence="4" id="KW-1185">Reference proteome</keyword>
<evidence type="ECO:0000313" key="4">
    <source>
        <dbReference type="Proteomes" id="UP000016936"/>
    </source>
</evidence>
<reference evidence="4" key="2">
    <citation type="journal article" date="2013" name="PLoS Genet.">
        <title>Comparative genome structure, secondary metabolite, and effector coding capacity across Cochliobolus pathogens.</title>
        <authorList>
            <person name="Condon B.J."/>
            <person name="Leng Y."/>
            <person name="Wu D."/>
            <person name="Bushley K.E."/>
            <person name="Ohm R.A."/>
            <person name="Otillar R."/>
            <person name="Martin J."/>
            <person name="Schackwitz W."/>
            <person name="Grimwood J."/>
            <person name="MohdZainudin N."/>
            <person name="Xue C."/>
            <person name="Wang R."/>
            <person name="Manning V.A."/>
            <person name="Dhillon B."/>
            <person name="Tu Z.J."/>
            <person name="Steffenson B.J."/>
            <person name="Salamov A."/>
            <person name="Sun H."/>
            <person name="Lowry S."/>
            <person name="LaButti K."/>
            <person name="Han J."/>
            <person name="Copeland A."/>
            <person name="Lindquist E."/>
            <person name="Barry K."/>
            <person name="Schmutz J."/>
            <person name="Baker S.E."/>
            <person name="Ciuffetti L.M."/>
            <person name="Grigoriev I.V."/>
            <person name="Zhong S."/>
            <person name="Turgeon B.G."/>
        </authorList>
    </citation>
    <scope>NUCLEOTIDE SEQUENCE [LARGE SCALE GENOMIC DNA]</scope>
    <source>
        <strain evidence="4">C5 / ATCC 48332 / race O</strain>
    </source>
</reference>
<dbReference type="InterPro" id="IPR056884">
    <property type="entry name" value="NPHP3-like_N"/>
</dbReference>
<dbReference type="EMBL" id="KB445580">
    <property type="protein sequence ID" value="EMD88830.1"/>
    <property type="molecule type" value="Genomic_DNA"/>
</dbReference>
<dbReference type="PANTHER" id="PTHR10039">
    <property type="entry name" value="AMELOGENIN"/>
    <property type="match status" value="1"/>
</dbReference>
<gene>
    <name evidence="3" type="ORF">COCHEDRAFT_1109324</name>
</gene>
<dbReference type="OrthoDB" id="5418336at2759"/>
<proteinExistence type="predicted"/>
<dbReference type="OMA" id="QNILWIT"/>
<accession>M2SU23</accession>
<name>M2SU23_COCH5</name>
<reference evidence="3 4" key="1">
    <citation type="journal article" date="2012" name="PLoS Pathog.">
        <title>Diverse lifestyles and strategies of plant pathogenesis encoded in the genomes of eighteen Dothideomycetes fungi.</title>
        <authorList>
            <person name="Ohm R.A."/>
            <person name="Feau N."/>
            <person name="Henrissat B."/>
            <person name="Schoch C.L."/>
            <person name="Horwitz B.A."/>
            <person name="Barry K.W."/>
            <person name="Condon B.J."/>
            <person name="Copeland A.C."/>
            <person name="Dhillon B."/>
            <person name="Glaser F."/>
            <person name="Hesse C.N."/>
            <person name="Kosti I."/>
            <person name="LaButti K."/>
            <person name="Lindquist E.A."/>
            <person name="Lucas S."/>
            <person name="Salamov A.A."/>
            <person name="Bradshaw R.E."/>
            <person name="Ciuffetti L."/>
            <person name="Hamelin R.C."/>
            <person name="Kema G.H.J."/>
            <person name="Lawrence C."/>
            <person name="Scott J.A."/>
            <person name="Spatafora J.W."/>
            <person name="Turgeon B.G."/>
            <person name="de Wit P.J.G.M."/>
            <person name="Zhong S."/>
            <person name="Goodwin S.B."/>
            <person name="Grigoriev I.V."/>
        </authorList>
    </citation>
    <scope>NUCLEOTIDE SEQUENCE [LARGE SCALE GENOMIC DNA]</scope>
    <source>
        <strain evidence="4">C5 / ATCC 48332 / race O</strain>
    </source>
</reference>